<dbReference type="Proteomes" id="UP001292094">
    <property type="component" value="Unassembled WGS sequence"/>
</dbReference>
<dbReference type="EMBL" id="JAWZYT010001344">
    <property type="protein sequence ID" value="KAK4313157.1"/>
    <property type="molecule type" value="Genomic_DNA"/>
</dbReference>
<protein>
    <submittedName>
        <fullName evidence="2">Uncharacterized protein</fullName>
    </submittedName>
</protein>
<sequence>MGRYRLCRLPAPSPTRPVDNMLEDNCGIGLRLRAAADACWYSVEEARPLVSAPGKEPRGPPNPAAAAAAAAAAA</sequence>
<reference evidence="2" key="1">
    <citation type="submission" date="2023-11" db="EMBL/GenBank/DDBJ databases">
        <title>Genome assemblies of two species of porcelain crab, Petrolisthes cinctipes and Petrolisthes manimaculis (Anomura: Porcellanidae).</title>
        <authorList>
            <person name="Angst P."/>
        </authorList>
    </citation>
    <scope>NUCLEOTIDE SEQUENCE</scope>
    <source>
        <strain evidence="2">PB745_02</strain>
        <tissue evidence="2">Gill</tissue>
    </source>
</reference>
<evidence type="ECO:0000256" key="1">
    <source>
        <dbReference type="SAM" id="MobiDB-lite"/>
    </source>
</evidence>
<gene>
    <name evidence="2" type="ORF">Pmani_015474</name>
</gene>
<comment type="caution">
    <text evidence="2">The sequence shown here is derived from an EMBL/GenBank/DDBJ whole genome shotgun (WGS) entry which is preliminary data.</text>
</comment>
<name>A0AAE1U7N0_9EUCA</name>
<proteinExistence type="predicted"/>
<feature type="region of interest" description="Disordered" evidence="1">
    <location>
        <begin position="50"/>
        <end position="74"/>
    </location>
</feature>
<organism evidence="2 3">
    <name type="scientific">Petrolisthes manimaculis</name>
    <dbReference type="NCBI Taxonomy" id="1843537"/>
    <lineage>
        <taxon>Eukaryota</taxon>
        <taxon>Metazoa</taxon>
        <taxon>Ecdysozoa</taxon>
        <taxon>Arthropoda</taxon>
        <taxon>Crustacea</taxon>
        <taxon>Multicrustacea</taxon>
        <taxon>Malacostraca</taxon>
        <taxon>Eumalacostraca</taxon>
        <taxon>Eucarida</taxon>
        <taxon>Decapoda</taxon>
        <taxon>Pleocyemata</taxon>
        <taxon>Anomura</taxon>
        <taxon>Galatheoidea</taxon>
        <taxon>Porcellanidae</taxon>
        <taxon>Petrolisthes</taxon>
    </lineage>
</organism>
<evidence type="ECO:0000313" key="2">
    <source>
        <dbReference type="EMBL" id="KAK4313157.1"/>
    </source>
</evidence>
<evidence type="ECO:0000313" key="3">
    <source>
        <dbReference type="Proteomes" id="UP001292094"/>
    </source>
</evidence>
<feature type="compositionally biased region" description="Low complexity" evidence="1">
    <location>
        <begin position="64"/>
        <end position="74"/>
    </location>
</feature>
<dbReference type="AlphaFoldDB" id="A0AAE1U7N0"/>
<accession>A0AAE1U7N0</accession>
<keyword evidence="3" id="KW-1185">Reference proteome</keyword>